<dbReference type="STRING" id="525640.SAMN04487971_101202"/>
<dbReference type="OrthoDB" id="9809995at2"/>
<dbReference type="PANTHER" id="PTHR11735:SF11">
    <property type="entry name" value="TRNA THREONYLCARBAMOYLADENOSINE BIOSYNTHESIS PROTEIN TSAB"/>
    <property type="match status" value="1"/>
</dbReference>
<dbReference type="Gene3D" id="3.30.420.40">
    <property type="match status" value="1"/>
</dbReference>
<dbReference type="RefSeq" id="WP_090751727.1">
    <property type="nucleotide sequence ID" value="NZ_FNGE01000001.1"/>
</dbReference>
<dbReference type="Pfam" id="PF00814">
    <property type="entry name" value="TsaD"/>
    <property type="match status" value="1"/>
</dbReference>
<dbReference type="GO" id="GO:0002949">
    <property type="term" value="P:tRNA threonylcarbamoyladenosine modification"/>
    <property type="evidence" value="ECO:0007669"/>
    <property type="project" value="InterPro"/>
</dbReference>
<dbReference type="InterPro" id="IPR022496">
    <property type="entry name" value="T6A_TsaB"/>
</dbReference>
<dbReference type="InterPro" id="IPR043129">
    <property type="entry name" value="ATPase_NBD"/>
</dbReference>
<proteinExistence type="predicted"/>
<dbReference type="SUPFAM" id="SSF53067">
    <property type="entry name" value="Actin-like ATPase domain"/>
    <property type="match status" value="1"/>
</dbReference>
<evidence type="ECO:0000259" key="2">
    <source>
        <dbReference type="Pfam" id="PF00814"/>
    </source>
</evidence>
<evidence type="ECO:0000313" key="4">
    <source>
        <dbReference type="Proteomes" id="UP000199555"/>
    </source>
</evidence>
<dbReference type="Proteomes" id="UP000199555">
    <property type="component" value="Unassembled WGS sequence"/>
</dbReference>
<reference evidence="4" key="1">
    <citation type="submission" date="2016-10" db="EMBL/GenBank/DDBJ databases">
        <authorList>
            <person name="Varghese N."/>
            <person name="Submissions S."/>
        </authorList>
    </citation>
    <scope>NUCLEOTIDE SEQUENCE [LARGE SCALE GENOMIC DNA]</scope>
    <source>
        <strain evidence="4">CGMCC 1.7655</strain>
    </source>
</reference>
<gene>
    <name evidence="3" type="ORF">SAMN04487971_101202</name>
</gene>
<name>A0A1G9CFF0_9RHOB</name>
<accession>A0A1G9CFF0</accession>
<dbReference type="NCBIfam" id="TIGR03725">
    <property type="entry name" value="T6A_YeaZ"/>
    <property type="match status" value="1"/>
</dbReference>
<dbReference type="PANTHER" id="PTHR11735">
    <property type="entry name" value="TRNA N6-ADENOSINE THREONYLCARBAMOYLTRANSFERASE"/>
    <property type="match status" value="1"/>
</dbReference>
<feature type="region of interest" description="Disordered" evidence="1">
    <location>
        <begin position="203"/>
        <end position="251"/>
    </location>
</feature>
<feature type="compositionally biased region" description="Low complexity" evidence="1">
    <location>
        <begin position="222"/>
        <end position="240"/>
    </location>
</feature>
<evidence type="ECO:0000256" key="1">
    <source>
        <dbReference type="SAM" id="MobiDB-lite"/>
    </source>
</evidence>
<feature type="domain" description="Gcp-like" evidence="2">
    <location>
        <begin position="39"/>
        <end position="106"/>
    </location>
</feature>
<dbReference type="InterPro" id="IPR000905">
    <property type="entry name" value="Gcp-like_dom"/>
</dbReference>
<keyword evidence="4" id="KW-1185">Reference proteome</keyword>
<dbReference type="EMBL" id="FNGE01000001">
    <property type="protein sequence ID" value="SDK50401.1"/>
    <property type="molecule type" value="Genomic_DNA"/>
</dbReference>
<organism evidence="3 4">
    <name type="scientific">Paracoccus chinensis</name>
    <dbReference type="NCBI Taxonomy" id="525640"/>
    <lineage>
        <taxon>Bacteria</taxon>
        <taxon>Pseudomonadati</taxon>
        <taxon>Pseudomonadota</taxon>
        <taxon>Alphaproteobacteria</taxon>
        <taxon>Rhodobacterales</taxon>
        <taxon>Paracoccaceae</taxon>
        <taxon>Paracoccus</taxon>
    </lineage>
</organism>
<protein>
    <submittedName>
        <fullName evidence="3">tRNA threonylcarbamoyl adenosine modification protein YeaZ</fullName>
    </submittedName>
</protein>
<feature type="compositionally biased region" description="Polar residues" evidence="1">
    <location>
        <begin position="156"/>
        <end position="165"/>
    </location>
</feature>
<evidence type="ECO:0000313" key="3">
    <source>
        <dbReference type="EMBL" id="SDK50401.1"/>
    </source>
</evidence>
<feature type="region of interest" description="Disordered" evidence="1">
    <location>
        <begin position="149"/>
        <end position="169"/>
    </location>
</feature>
<sequence length="251" mass="25912">MPDPLWVLGFDTSAAHCAAAVVCGDRVLAERAEPMTKGQAERLFPLLEELLAEAGLVWSDLDAIGVGVGPGNFTGVRISVAAARGLALSLGIPAIGVSATEAAACGAPRPCRAVVPLRGNEVVWEDFGSRDSAGLQDGFTAREDVKADWPHAAPSQDGNHASQARASGPRLGMIDDLPPGPPDCAPLHPVAVAIARIAHERRTEGLAGTADKGAPLSRTRNAAPPGLRPAPLYLRPADAAPPRDPAPVILR</sequence>
<dbReference type="GO" id="GO:0005829">
    <property type="term" value="C:cytosol"/>
    <property type="evidence" value="ECO:0007669"/>
    <property type="project" value="TreeGrafter"/>
</dbReference>
<dbReference type="AlphaFoldDB" id="A0A1G9CFF0"/>